<evidence type="ECO:0000313" key="9">
    <source>
        <dbReference type="Proteomes" id="UP000030645"/>
    </source>
</evidence>
<dbReference type="PANTHER" id="PTHR43381">
    <property type="entry name" value="TRANSLATION INITIATION FACTOR IF-2-RELATED"/>
    <property type="match status" value="1"/>
</dbReference>
<dbReference type="AlphaFoldDB" id="W9RVY8"/>
<gene>
    <name evidence="8" type="ORF">L484_019638</name>
</gene>
<organism evidence="8 9">
    <name type="scientific">Morus notabilis</name>
    <dbReference type="NCBI Taxonomy" id="981085"/>
    <lineage>
        <taxon>Eukaryota</taxon>
        <taxon>Viridiplantae</taxon>
        <taxon>Streptophyta</taxon>
        <taxon>Embryophyta</taxon>
        <taxon>Tracheophyta</taxon>
        <taxon>Spermatophyta</taxon>
        <taxon>Magnoliopsida</taxon>
        <taxon>eudicotyledons</taxon>
        <taxon>Gunneridae</taxon>
        <taxon>Pentapetalae</taxon>
        <taxon>rosids</taxon>
        <taxon>fabids</taxon>
        <taxon>Rosales</taxon>
        <taxon>Moraceae</taxon>
        <taxon>Moreae</taxon>
        <taxon>Morus</taxon>
    </lineage>
</organism>
<evidence type="ECO:0000313" key="8">
    <source>
        <dbReference type="EMBL" id="EXC13677.1"/>
    </source>
</evidence>
<feature type="compositionally biased region" description="Basic and acidic residues" evidence="6">
    <location>
        <begin position="76"/>
        <end position="115"/>
    </location>
</feature>
<proteinExistence type="inferred from homology"/>
<dbReference type="GO" id="GO:0005739">
    <property type="term" value="C:mitochondrion"/>
    <property type="evidence" value="ECO:0007669"/>
    <property type="project" value="TreeGrafter"/>
</dbReference>
<name>W9RVY8_9ROSA</name>
<feature type="region of interest" description="Disordered" evidence="6">
    <location>
        <begin position="68"/>
        <end position="197"/>
    </location>
</feature>
<dbReference type="PANTHER" id="PTHR43381:SF4">
    <property type="entry name" value="EUKARYOTIC TRANSLATION INITIATION FACTOR 5B"/>
    <property type="match status" value="1"/>
</dbReference>
<dbReference type="GO" id="GO:0005525">
    <property type="term" value="F:GTP binding"/>
    <property type="evidence" value="ECO:0007669"/>
    <property type="project" value="UniProtKB-KW"/>
</dbReference>
<protein>
    <submittedName>
        <fullName evidence="8">Eukaryotic translation initiation factor 5B</fullName>
    </submittedName>
</protein>
<evidence type="ECO:0000256" key="4">
    <source>
        <dbReference type="ARBA" id="ARBA00022917"/>
    </source>
</evidence>
<dbReference type="GO" id="GO:0003743">
    <property type="term" value="F:translation initiation factor activity"/>
    <property type="evidence" value="ECO:0007669"/>
    <property type="project" value="UniProtKB-KW"/>
</dbReference>
<evidence type="ECO:0000256" key="1">
    <source>
        <dbReference type="ARBA" id="ARBA00007733"/>
    </source>
</evidence>
<dbReference type="InterPro" id="IPR015760">
    <property type="entry name" value="TIF_IF2"/>
</dbReference>
<sequence>MGYFTGYFTGKPYFDDKLLFSSAHSFQIRVWIPLDLTAFFLYGIQGNLAGVSILISMDQEQVLVESAAAKKRTKKKEKEKEKKKAEKCDEKKTESTTKSEKNEVNDKVNKVEGSKKVPKHVRMIQEELARRKEAEEKEKREEEERLRREEEERQKQEELEREAEEARRRKKEREKEKLQKKRQEGKLLSAKQKEEARRLEAMRKQILANAERDLPLYQKKIKPKPSLCQENNSSPAKMDLVESKKAGENKVVPDSNPIKTQEDESKRKLVEVEVADRNRTKDVSEESLRSPICCIMGHVDAGKTKLLDRIRGTNLQEGEAGGITQQIGATYFPAENIRERTKEIISHVDHAKLKVPGLLVIDTPGHESFSKLRSHGSDLCDIAILVVDIMHGLERQTIESLNLLKMRNTDFIVALNKVDRLYGWKTCRHTQMKEAIEQQSKDVRNEFRMRLDQIITQFKEQGLNTDLYYSKGNIRERYSIVPTSAITGEGIPELLWLILAQWTRKNKVEKPTYSDQVQVEVVEGLGTTIDVVLVNGVLHGGDRIVVCGKQGPIVTTIRSLLTPHPMKELRVEGTYLHHKEIKAVQGIKITAQGLEHASTATGLYVVRPQDDLEEIEEKAMEDHMKSVMSRSTEKSGGEGVCVQASTLGSSEALLDFLKTPEVNIPVS</sequence>
<dbReference type="Pfam" id="PF00009">
    <property type="entry name" value="GTP_EFTU"/>
    <property type="match status" value="1"/>
</dbReference>
<accession>W9RVY8</accession>
<keyword evidence="5" id="KW-0342">GTP-binding</keyword>
<dbReference type="CDD" id="cd01887">
    <property type="entry name" value="IF2_eIF5B"/>
    <property type="match status" value="1"/>
</dbReference>
<dbReference type="PROSITE" id="PS51722">
    <property type="entry name" value="G_TR_2"/>
    <property type="match status" value="1"/>
</dbReference>
<feature type="compositionally biased region" description="Basic and acidic residues" evidence="6">
    <location>
        <begin position="123"/>
        <end position="158"/>
    </location>
</feature>
<dbReference type="PRINTS" id="PR00315">
    <property type="entry name" value="ELONGATNFCT"/>
</dbReference>
<evidence type="ECO:0000259" key="7">
    <source>
        <dbReference type="PROSITE" id="PS51722"/>
    </source>
</evidence>
<dbReference type="Proteomes" id="UP000030645">
    <property type="component" value="Unassembled WGS sequence"/>
</dbReference>
<dbReference type="InterPro" id="IPR027417">
    <property type="entry name" value="P-loop_NTPase"/>
</dbReference>
<dbReference type="FunFam" id="2.40.30.10:FF:000013">
    <property type="entry name" value="eukaryotic translation initiation factor 5B"/>
    <property type="match status" value="1"/>
</dbReference>
<dbReference type="FunFam" id="3.40.50.300:FF:000112">
    <property type="entry name" value="Eukaryotic translation initiation factor 5B"/>
    <property type="match status" value="1"/>
</dbReference>
<keyword evidence="2 8" id="KW-0396">Initiation factor</keyword>
<keyword evidence="3" id="KW-0547">Nucleotide-binding</keyword>
<feature type="domain" description="Tr-type G" evidence="7">
    <location>
        <begin position="288"/>
        <end position="507"/>
    </location>
</feature>
<evidence type="ECO:0000256" key="2">
    <source>
        <dbReference type="ARBA" id="ARBA00022540"/>
    </source>
</evidence>
<evidence type="ECO:0000256" key="6">
    <source>
        <dbReference type="SAM" id="MobiDB-lite"/>
    </source>
</evidence>
<dbReference type="NCBIfam" id="TIGR00231">
    <property type="entry name" value="small_GTP"/>
    <property type="match status" value="1"/>
</dbReference>
<dbReference type="Gene3D" id="2.40.30.10">
    <property type="entry name" value="Translation factors"/>
    <property type="match status" value="1"/>
</dbReference>
<dbReference type="STRING" id="981085.W9RVY8"/>
<dbReference type="InterPro" id="IPR000795">
    <property type="entry name" value="T_Tr_GTP-bd_dom"/>
</dbReference>
<feature type="region of interest" description="Disordered" evidence="6">
    <location>
        <begin position="246"/>
        <end position="265"/>
    </location>
</feature>
<dbReference type="SUPFAM" id="SSF52540">
    <property type="entry name" value="P-loop containing nucleoside triphosphate hydrolases"/>
    <property type="match status" value="1"/>
</dbReference>
<comment type="similarity">
    <text evidence="1">Belongs to the TRAFAC class translation factor GTPase superfamily. Classic translation factor GTPase family. IF-2 subfamily.</text>
</comment>
<dbReference type="EMBL" id="KE345753">
    <property type="protein sequence ID" value="EXC13677.1"/>
    <property type="molecule type" value="Genomic_DNA"/>
</dbReference>
<keyword evidence="4" id="KW-0648">Protein biosynthesis</keyword>
<dbReference type="CDD" id="cd03703">
    <property type="entry name" value="aeIF5B_II"/>
    <property type="match status" value="1"/>
</dbReference>
<evidence type="ECO:0000256" key="3">
    <source>
        <dbReference type="ARBA" id="ARBA00022741"/>
    </source>
</evidence>
<feature type="compositionally biased region" description="Basic and acidic residues" evidence="6">
    <location>
        <begin position="173"/>
        <end position="197"/>
    </location>
</feature>
<dbReference type="GO" id="GO:0003924">
    <property type="term" value="F:GTPase activity"/>
    <property type="evidence" value="ECO:0007669"/>
    <property type="project" value="InterPro"/>
</dbReference>
<reference evidence="9" key="1">
    <citation type="submission" date="2013-01" db="EMBL/GenBank/DDBJ databases">
        <title>Draft Genome Sequence of a Mulberry Tree, Morus notabilis C.K. Schneid.</title>
        <authorList>
            <person name="He N."/>
            <person name="Zhao S."/>
        </authorList>
    </citation>
    <scope>NUCLEOTIDE SEQUENCE</scope>
</reference>
<dbReference type="Gene3D" id="3.40.50.300">
    <property type="entry name" value="P-loop containing nucleotide triphosphate hydrolases"/>
    <property type="match status" value="1"/>
</dbReference>
<dbReference type="InterPro" id="IPR005225">
    <property type="entry name" value="Small_GTP-bd"/>
</dbReference>
<keyword evidence="9" id="KW-1185">Reference proteome</keyword>
<evidence type="ECO:0000256" key="5">
    <source>
        <dbReference type="ARBA" id="ARBA00023134"/>
    </source>
</evidence>
<dbReference type="eggNOG" id="KOG1144">
    <property type="taxonomic scope" value="Eukaryota"/>
</dbReference>